<keyword evidence="1" id="KW-1133">Transmembrane helix</keyword>
<feature type="transmembrane region" description="Helical" evidence="1">
    <location>
        <begin position="171"/>
        <end position="191"/>
    </location>
</feature>
<sequence>MAQRVTRSRRRLEQSENKKYKGFLAFSFFILISVGFFMATFMNPSYMERQVKKESNAVIVNTKLNDGFNTFAESLGADRASEQNLLTEEISEPIAQALIDYTLGFHWFKTDNQGLARRIQAILVERINDNSSTETKAIKKLINQNKRTAQYAIASGFNLTEVTALANAVTLAWLIGGLIVLLGLIMIFSVIHRLRGYLGAREIIHDLSGAMMWAAAFVIVLFGIVSLIPTFINPEQLFGLGFGLFLEVGSGVFLELVIVGAVFYVLSTIPWALSNTK</sequence>
<name>A0A0R1H383_9LACO</name>
<dbReference type="EMBL" id="AZCV01000002">
    <property type="protein sequence ID" value="KRK38177.1"/>
    <property type="molecule type" value="Genomic_DNA"/>
</dbReference>
<reference evidence="2 3" key="1">
    <citation type="journal article" date="2015" name="Genome Announc.">
        <title>Expanding the biotechnology potential of lactobacilli through comparative genomics of 213 strains and associated genera.</title>
        <authorList>
            <person name="Sun Z."/>
            <person name="Harris H.M."/>
            <person name="McCann A."/>
            <person name="Guo C."/>
            <person name="Argimon S."/>
            <person name="Zhang W."/>
            <person name="Yang X."/>
            <person name="Jeffery I.B."/>
            <person name="Cooney J.C."/>
            <person name="Kagawa T.F."/>
            <person name="Liu W."/>
            <person name="Song Y."/>
            <person name="Salvetti E."/>
            <person name="Wrobel A."/>
            <person name="Rasinkangas P."/>
            <person name="Parkhill J."/>
            <person name="Rea M.C."/>
            <person name="O'Sullivan O."/>
            <person name="Ritari J."/>
            <person name="Douillard F.P."/>
            <person name="Paul Ross R."/>
            <person name="Yang R."/>
            <person name="Briner A.E."/>
            <person name="Felis G.E."/>
            <person name="de Vos W.M."/>
            <person name="Barrangou R."/>
            <person name="Klaenhammer T.R."/>
            <person name="Caufield P.W."/>
            <person name="Cui Y."/>
            <person name="Zhang H."/>
            <person name="O'Toole P.W."/>
        </authorList>
    </citation>
    <scope>NUCLEOTIDE SEQUENCE [LARGE SCALE GENOMIC DNA]</scope>
    <source>
        <strain evidence="2 3">DSM 20534</strain>
    </source>
</reference>
<dbReference type="AlphaFoldDB" id="A0A0R1H383"/>
<dbReference type="PATRIC" id="fig|1423722.3.peg.970"/>
<evidence type="ECO:0000313" key="3">
    <source>
        <dbReference type="Proteomes" id="UP000050909"/>
    </source>
</evidence>
<feature type="transmembrane region" description="Helical" evidence="1">
    <location>
        <begin position="20"/>
        <end position="42"/>
    </location>
</feature>
<dbReference type="RefSeq" id="WP_054746400.1">
    <property type="nucleotide sequence ID" value="NZ_AZCV01000002.1"/>
</dbReference>
<keyword evidence="1" id="KW-0812">Transmembrane</keyword>
<dbReference type="Proteomes" id="UP000050909">
    <property type="component" value="Unassembled WGS sequence"/>
</dbReference>
<keyword evidence="1" id="KW-0472">Membrane</keyword>
<proteinExistence type="predicted"/>
<accession>A0A0R1H383</accession>
<evidence type="ECO:0000313" key="2">
    <source>
        <dbReference type="EMBL" id="KRK38177.1"/>
    </source>
</evidence>
<feature type="transmembrane region" description="Helical" evidence="1">
    <location>
        <begin position="212"/>
        <end position="232"/>
    </location>
</feature>
<protein>
    <submittedName>
        <fullName evidence="2">Uncharacterized protein</fullName>
    </submittedName>
</protein>
<feature type="transmembrane region" description="Helical" evidence="1">
    <location>
        <begin position="252"/>
        <end position="273"/>
    </location>
</feature>
<gene>
    <name evidence="2" type="ORF">FC62_GL000955</name>
</gene>
<organism evidence="2 3">
    <name type="scientific">Amylolactobacillus amylotrophicus DSM 20534</name>
    <dbReference type="NCBI Taxonomy" id="1423722"/>
    <lineage>
        <taxon>Bacteria</taxon>
        <taxon>Bacillati</taxon>
        <taxon>Bacillota</taxon>
        <taxon>Bacilli</taxon>
        <taxon>Lactobacillales</taxon>
        <taxon>Lactobacillaceae</taxon>
        <taxon>Amylolactobacillus</taxon>
    </lineage>
</organism>
<comment type="caution">
    <text evidence="2">The sequence shown here is derived from an EMBL/GenBank/DDBJ whole genome shotgun (WGS) entry which is preliminary data.</text>
</comment>
<keyword evidence="3" id="KW-1185">Reference proteome</keyword>
<evidence type="ECO:0000256" key="1">
    <source>
        <dbReference type="SAM" id="Phobius"/>
    </source>
</evidence>